<feature type="compositionally biased region" description="Basic and acidic residues" evidence="8">
    <location>
        <begin position="74"/>
        <end position="94"/>
    </location>
</feature>
<evidence type="ECO:0000256" key="2">
    <source>
        <dbReference type="ARBA" id="ARBA00004727"/>
    </source>
</evidence>
<dbReference type="OrthoDB" id="2018403at2759"/>
<feature type="region of interest" description="Disordered" evidence="8">
    <location>
        <begin position="232"/>
        <end position="300"/>
    </location>
</feature>
<sequence length="1243" mass="137596">MQSWRLSAAASGRPRPPPCEKDCPRPGDGQVRPGKAQLNRGARSQHGAQRRVGRSRGLVRAGEAQGQEAAGASEELRRDEDESESRVGELERENAMLRELVVQHLQDMAVEDREQFLAAHEALVSQGKDFLMELPSLSKSSPPPPPPEAAPEPPQEETTNIATPAQDEGTSYSMDGAAASVSVHDDEITFKFNAVPGQQPSLRTSRLRAGMFSGGSLGRRVSPYVLSATPIQRTVSGQESSSAGQGNGEEEEYEGKGKEEEEKEEGKDAEAAPTATPSNVDAGADNKQAEGPAYGGGPSSLQLAAQREVDKHNGSVLASTRSHWLYFTVPEVPVAGADVVVYFNKNVSEPLRYSHNVQLRLAFNEWELEAGSSLSDMTPTTIPHDDGSDWWSCQFTTPTEAYEMNFVFGDGVGTYDNNCGDNFMCQVAGGMSQMEWLDGAPARAAAAEAVRKAAEEAAVAEAEKQRQADLARQDLERAQWRIGEVMAKVQGLQAGAVSRCETGRGTGSRTLWLTKPEPLVRGSPGRLLYNSRAGALSSIVFPEGQCPTLSIGCNGWNNPQDILMTRATDVVVRPDEEWWEATFDVPLEAVEFTFVVKYYDIFDNNNGADHKLLVPVSGGFKAWEAHTTELLRQQEFANRIEQERIHNLREAKRQEIRQKGRDKARAVARRQIKHVMFTQPSVVKAGEEVTVYYSPNDTPLNGCQDIYLLGGWNRWTHRKNYGPLKMMAPKEGNHWRASVTPPRDAYMMDFVFANVSGGDGIYDNRGGLDYHLPIEGSVATEPPLNIVHISVEMAPIAKVGGLADVVTSLGRAVKEQGHLVEIILPRYDFFLQSPMLNQMQYETEFDWGGTHIYVSTQIVEGLRVFFIEPMNGFFSIPTVYGRIDDGQRFNFFCKAAMEFLLQTGRQPDILHCHDWSTASVARSYWEDYHYFGLWKPRVVFTIHNLNYGEIQIGEAAHYAQRFTTVSPSYAFEVGGHPAIAPNVGKFMGIRNGIDTELWDPENDQFLPRGYDADSVVEGKKAAREALSQRLGLAGWRDAPMIGVVSRLTAQKGIHLIKHVAWRTLDRGGIFVLLGSAPDPKIQAEFNALGGQLSGENASFYFAYDEPLSHLVYAACDIIVVPSMFEPCGLSQMIAMRYGAIPCVRKTGGLHDTVFDVDYDKERAAWDVEGSSDWQRDGIEATNGYSFEGTDPGALDSALQRVIDAYYMDKGFFHGLQKRVMLQDWSWNRPALDYIELYYSAMKS</sequence>
<evidence type="ECO:0000256" key="4">
    <source>
        <dbReference type="ARBA" id="ARBA00012588"/>
    </source>
</evidence>
<accession>A0A8S1J040</accession>
<dbReference type="InterPro" id="IPR013783">
    <property type="entry name" value="Ig-like_fold"/>
</dbReference>
<dbReference type="EMBL" id="CAJHUC010000966">
    <property type="protein sequence ID" value="CAD7699185.1"/>
    <property type="molecule type" value="Genomic_DNA"/>
</dbReference>
<dbReference type="SMART" id="SM01066">
    <property type="entry name" value="CBM_25"/>
    <property type="match status" value="3"/>
</dbReference>
<evidence type="ECO:0000256" key="6">
    <source>
        <dbReference type="ARBA" id="ARBA00022679"/>
    </source>
</evidence>
<dbReference type="Pfam" id="PF08323">
    <property type="entry name" value="Glyco_transf_5"/>
    <property type="match status" value="1"/>
</dbReference>
<dbReference type="GO" id="GO:2001070">
    <property type="term" value="F:starch binding"/>
    <property type="evidence" value="ECO:0007669"/>
    <property type="project" value="InterPro"/>
</dbReference>
<dbReference type="EC" id="2.4.1.21" evidence="4"/>
<gene>
    <name evidence="10" type="ORF">OSTQU699_LOCUS4544</name>
</gene>
<feature type="compositionally biased region" description="Polar residues" evidence="8">
    <location>
        <begin position="232"/>
        <end position="244"/>
    </location>
</feature>
<dbReference type="Proteomes" id="UP000708148">
    <property type="component" value="Unassembled WGS sequence"/>
</dbReference>
<proteinExistence type="inferred from homology"/>
<feature type="region of interest" description="Disordered" evidence="8">
    <location>
        <begin position="1"/>
        <end position="94"/>
    </location>
</feature>
<dbReference type="InterPro" id="IPR013534">
    <property type="entry name" value="Starch_synth_cat_dom"/>
</dbReference>
<dbReference type="Gene3D" id="3.40.50.2000">
    <property type="entry name" value="Glycogen Phosphorylase B"/>
    <property type="match status" value="2"/>
</dbReference>
<comment type="catalytic activity">
    <reaction evidence="1">
        <text>[(1-&gt;4)-alpha-D-glucosyl](n) + ADP-alpha-D-glucose = [(1-&gt;4)-alpha-D-glucosyl](n+1) + ADP + H(+)</text>
        <dbReference type="Rhea" id="RHEA:18189"/>
        <dbReference type="Rhea" id="RHEA-COMP:9584"/>
        <dbReference type="Rhea" id="RHEA-COMP:9587"/>
        <dbReference type="ChEBI" id="CHEBI:15378"/>
        <dbReference type="ChEBI" id="CHEBI:15444"/>
        <dbReference type="ChEBI" id="CHEBI:57498"/>
        <dbReference type="ChEBI" id="CHEBI:456216"/>
        <dbReference type="EC" id="2.4.1.21"/>
    </reaction>
</comment>
<feature type="compositionally biased region" description="Basic and acidic residues" evidence="8">
    <location>
        <begin position="254"/>
        <end position="270"/>
    </location>
</feature>
<feature type="compositionally biased region" description="Low complexity" evidence="8">
    <location>
        <begin position="61"/>
        <end position="73"/>
    </location>
</feature>
<dbReference type="AlphaFoldDB" id="A0A8S1J040"/>
<evidence type="ECO:0000259" key="9">
    <source>
        <dbReference type="SMART" id="SM01066"/>
    </source>
</evidence>
<feature type="domain" description="Carbohydrate binding module family 25" evidence="9">
    <location>
        <begin position="522"/>
        <end position="615"/>
    </location>
</feature>
<feature type="region of interest" description="Disordered" evidence="8">
    <location>
        <begin position="133"/>
        <end position="178"/>
    </location>
</feature>
<feature type="domain" description="Carbohydrate binding module family 25" evidence="9">
    <location>
        <begin position="686"/>
        <end position="775"/>
    </location>
</feature>
<evidence type="ECO:0000256" key="8">
    <source>
        <dbReference type="SAM" id="MobiDB-lite"/>
    </source>
</evidence>
<keyword evidence="7" id="KW-0750">Starch biosynthesis</keyword>
<evidence type="ECO:0000256" key="1">
    <source>
        <dbReference type="ARBA" id="ARBA00001478"/>
    </source>
</evidence>
<evidence type="ECO:0000256" key="3">
    <source>
        <dbReference type="ARBA" id="ARBA00010281"/>
    </source>
</evidence>
<dbReference type="PANTHER" id="PTHR46083:SF5">
    <property type="entry name" value="STARCH SYNTHASE 3, CHLOROPLASTIC_AMYLOPLASTIC"/>
    <property type="match status" value="1"/>
</dbReference>
<feature type="compositionally biased region" description="Polar residues" evidence="8">
    <location>
        <begin position="158"/>
        <end position="173"/>
    </location>
</feature>
<evidence type="ECO:0000256" key="5">
    <source>
        <dbReference type="ARBA" id="ARBA00022676"/>
    </source>
</evidence>
<dbReference type="GO" id="GO:0004373">
    <property type="term" value="F:alpha-1,4-glucan glucosyltransferase (UDP-glucose donor) activity"/>
    <property type="evidence" value="ECO:0007669"/>
    <property type="project" value="InterPro"/>
</dbReference>
<dbReference type="Pfam" id="PF16760">
    <property type="entry name" value="CBM53"/>
    <property type="match status" value="3"/>
</dbReference>
<dbReference type="HAMAP" id="MF_00484">
    <property type="entry name" value="Glycogen_synth"/>
    <property type="match status" value="1"/>
</dbReference>
<protein>
    <recommendedName>
        <fullName evidence="4">starch synthase</fullName>
        <ecNumber evidence="4">2.4.1.21</ecNumber>
    </recommendedName>
</protein>
<dbReference type="InterPro" id="IPR011835">
    <property type="entry name" value="GS/SS"/>
</dbReference>
<evidence type="ECO:0000256" key="7">
    <source>
        <dbReference type="ARBA" id="ARBA00022922"/>
    </source>
</evidence>
<feature type="domain" description="Carbohydrate binding module family 25" evidence="9">
    <location>
        <begin position="336"/>
        <end position="428"/>
    </location>
</feature>
<feature type="compositionally biased region" description="Pro residues" evidence="8">
    <location>
        <begin position="141"/>
        <end position="153"/>
    </location>
</feature>
<comment type="caution">
    <text evidence="10">The sequence shown here is derived from an EMBL/GenBank/DDBJ whole genome shotgun (WGS) entry which is preliminary data.</text>
</comment>
<organism evidence="10 11">
    <name type="scientific">Ostreobium quekettii</name>
    <dbReference type="NCBI Taxonomy" id="121088"/>
    <lineage>
        <taxon>Eukaryota</taxon>
        <taxon>Viridiplantae</taxon>
        <taxon>Chlorophyta</taxon>
        <taxon>core chlorophytes</taxon>
        <taxon>Ulvophyceae</taxon>
        <taxon>TCBD clade</taxon>
        <taxon>Bryopsidales</taxon>
        <taxon>Ostreobineae</taxon>
        <taxon>Ostreobiaceae</taxon>
        <taxon>Ostreobium</taxon>
    </lineage>
</organism>
<dbReference type="SUPFAM" id="SSF53756">
    <property type="entry name" value="UDP-Glycosyltransferase/glycogen phosphorylase"/>
    <property type="match status" value="1"/>
</dbReference>
<comment type="pathway">
    <text evidence="2">Glycan biosynthesis; starch biosynthesis.</text>
</comment>
<evidence type="ECO:0000313" key="10">
    <source>
        <dbReference type="EMBL" id="CAD7699185.1"/>
    </source>
</evidence>
<keyword evidence="6" id="KW-0808">Transferase</keyword>
<dbReference type="GO" id="GO:0019252">
    <property type="term" value="P:starch biosynthetic process"/>
    <property type="evidence" value="ECO:0007669"/>
    <property type="project" value="UniProtKB-KW"/>
</dbReference>
<evidence type="ECO:0000313" key="11">
    <source>
        <dbReference type="Proteomes" id="UP000708148"/>
    </source>
</evidence>
<dbReference type="PANTHER" id="PTHR46083">
    <property type="match status" value="1"/>
</dbReference>
<dbReference type="Gene3D" id="2.60.40.10">
    <property type="entry name" value="Immunoglobulins"/>
    <property type="match status" value="2"/>
</dbReference>
<comment type="similarity">
    <text evidence="3">Belongs to the glycosyltransferase 1 family. Bacterial/plant glycogen synthase subfamily.</text>
</comment>
<reference evidence="10" key="1">
    <citation type="submission" date="2020-12" db="EMBL/GenBank/DDBJ databases">
        <authorList>
            <person name="Iha C."/>
        </authorList>
    </citation>
    <scope>NUCLEOTIDE SEQUENCE</scope>
</reference>
<name>A0A8S1J040_9CHLO</name>
<keyword evidence="11" id="KW-1185">Reference proteome</keyword>
<dbReference type="CDD" id="cd03791">
    <property type="entry name" value="GT5_Glycogen_synthase_DULL1-like"/>
    <property type="match status" value="1"/>
</dbReference>
<dbReference type="InterPro" id="IPR005085">
    <property type="entry name" value="CBM25"/>
</dbReference>
<keyword evidence="5" id="KW-0328">Glycosyltransferase</keyword>
<dbReference type="GO" id="GO:0009011">
    <property type="term" value="F:alpha-1,4-glucan glucosyltransferase (ADP-glucose donor) activity"/>
    <property type="evidence" value="ECO:0007669"/>
    <property type="project" value="UniProtKB-EC"/>
</dbReference>